<evidence type="ECO:0000256" key="1">
    <source>
        <dbReference type="ARBA" id="ARBA00022801"/>
    </source>
</evidence>
<comment type="caution">
    <text evidence="4">The sequence shown here is derived from an EMBL/GenBank/DDBJ whole genome shotgun (WGS) entry which is preliminary data.</text>
</comment>
<evidence type="ECO:0000256" key="3">
    <source>
        <dbReference type="SAM" id="SignalP"/>
    </source>
</evidence>
<dbReference type="InterPro" id="IPR008928">
    <property type="entry name" value="6-hairpin_glycosidase_sf"/>
</dbReference>
<dbReference type="GO" id="GO:0005993">
    <property type="term" value="P:trehalose catabolic process"/>
    <property type="evidence" value="ECO:0007669"/>
    <property type="project" value="TreeGrafter"/>
</dbReference>
<evidence type="ECO:0000256" key="2">
    <source>
        <dbReference type="ARBA" id="ARBA00023295"/>
    </source>
</evidence>
<dbReference type="Gene3D" id="1.50.10.10">
    <property type="match status" value="1"/>
</dbReference>
<keyword evidence="2 4" id="KW-0326">Glycosidase</keyword>
<evidence type="ECO:0000313" key="5">
    <source>
        <dbReference type="Proteomes" id="UP000589520"/>
    </source>
</evidence>
<dbReference type="Proteomes" id="UP000589520">
    <property type="component" value="Unassembled WGS sequence"/>
</dbReference>
<reference evidence="4 5" key="1">
    <citation type="submission" date="2020-07" db="EMBL/GenBank/DDBJ databases">
        <title>Genomic Encyclopedia of Type Strains, Phase IV (KMG-V): Genome sequencing to study the core and pangenomes of soil and plant-associated prokaryotes.</title>
        <authorList>
            <person name="Whitman W."/>
        </authorList>
    </citation>
    <scope>NUCLEOTIDE SEQUENCE [LARGE SCALE GENOMIC DNA]</scope>
    <source>
        <strain evidence="4 5">X4EP2</strain>
    </source>
</reference>
<keyword evidence="3" id="KW-0732">Signal</keyword>
<sequence length="551" mass="61304">MNRFVRRCSLLLPLVASLAVAQVSTTDADANTKVLTYIQGGWDTLSRSMSECKSVVDSKVSTTPILYLPAGIATPSSVVAMQQQCKVEVEHLPRKIARMGDVSVAEIPKEGLLYLPNRYVVPGGRFNEMYGWDSYFILLGLVASHRTDLAKGMLENFFFEIENYGAILNANRTYFFTRSQPPFLSSMIREVYEHPGDTPLSKAWLTTAYGYAERDYQLWTHAPHLAGDTGLARYEDIGAGPVPEMADDNGYYPDVIRWLLAHPDVHTDYLVDAPDDPTPSQAAELVKTSCDIAASHVCARAHVDGHRLSADYYRGDRAMRESGFDTSFRFGPFSGSTDHYAPVCLNSLLYKYERDMAHFATLLGRKSEATAWEKRADARRDAVNKYLWHAGKGLYEDFDFSTGKPSTYDYITTFYPLWAGLASPEQAKAVAQHLALFEHEGGVAMSEDASGVQWDLPFGWAPTNWLAVSGLAHYGYTDDADRVSRKFMTTVRQNFLLDGTIREKYNVVSGSANVKVAAGYKSNVVGFGWTNGVYLKMNDLLRHAPSPMPAP</sequence>
<dbReference type="AlphaFoldDB" id="A0A7Y9PFQ8"/>
<dbReference type="PRINTS" id="PR00744">
    <property type="entry name" value="GLHYDRLASE37"/>
</dbReference>
<evidence type="ECO:0000313" key="4">
    <source>
        <dbReference type="EMBL" id="NYF78318.1"/>
    </source>
</evidence>
<dbReference type="EMBL" id="JACCCW010000001">
    <property type="protein sequence ID" value="NYF78318.1"/>
    <property type="molecule type" value="Genomic_DNA"/>
</dbReference>
<name>A0A7Y9PFQ8_9BACT</name>
<dbReference type="PANTHER" id="PTHR23403">
    <property type="entry name" value="TREHALASE"/>
    <property type="match status" value="1"/>
</dbReference>
<dbReference type="PROSITE" id="PS00927">
    <property type="entry name" value="TREHALASE_1"/>
    <property type="match status" value="1"/>
</dbReference>
<keyword evidence="5" id="KW-1185">Reference proteome</keyword>
<gene>
    <name evidence="4" type="ORF">HDF17_000605</name>
</gene>
<dbReference type="InterPro" id="IPR001661">
    <property type="entry name" value="Glyco_hydro_37"/>
</dbReference>
<dbReference type="PANTHER" id="PTHR23403:SF6">
    <property type="entry name" value="CYTOSOLIC NEUTRAL TREHALASE-RELATED"/>
    <property type="match status" value="1"/>
</dbReference>
<keyword evidence="1 4" id="KW-0378">Hydrolase</keyword>
<feature type="chain" id="PRO_5031503622" evidence="3">
    <location>
        <begin position="22"/>
        <end position="551"/>
    </location>
</feature>
<dbReference type="EC" id="3.2.1.28" evidence="4"/>
<accession>A0A7Y9PFQ8</accession>
<dbReference type="InterPro" id="IPR012341">
    <property type="entry name" value="6hp_glycosidase-like_sf"/>
</dbReference>
<proteinExistence type="predicted"/>
<dbReference type="GO" id="GO:0004555">
    <property type="term" value="F:alpha,alpha-trehalase activity"/>
    <property type="evidence" value="ECO:0007669"/>
    <property type="project" value="UniProtKB-EC"/>
</dbReference>
<organism evidence="4 5">
    <name type="scientific">Granulicella arctica</name>
    <dbReference type="NCBI Taxonomy" id="940613"/>
    <lineage>
        <taxon>Bacteria</taxon>
        <taxon>Pseudomonadati</taxon>
        <taxon>Acidobacteriota</taxon>
        <taxon>Terriglobia</taxon>
        <taxon>Terriglobales</taxon>
        <taxon>Acidobacteriaceae</taxon>
        <taxon>Granulicella</taxon>
    </lineage>
</organism>
<protein>
    <submittedName>
        <fullName evidence="4">Alpha,alpha-trehalase</fullName>
        <ecNumber evidence="4">3.2.1.28</ecNumber>
    </submittedName>
</protein>
<dbReference type="SUPFAM" id="SSF48208">
    <property type="entry name" value="Six-hairpin glycosidases"/>
    <property type="match status" value="1"/>
</dbReference>
<dbReference type="PROSITE" id="PS00928">
    <property type="entry name" value="TREHALASE_2"/>
    <property type="match status" value="1"/>
</dbReference>
<dbReference type="InterPro" id="IPR018232">
    <property type="entry name" value="Glyco_hydro_37_CS"/>
</dbReference>
<feature type="signal peptide" evidence="3">
    <location>
        <begin position="1"/>
        <end position="21"/>
    </location>
</feature>
<dbReference type="RefSeq" id="WP_179487630.1">
    <property type="nucleotide sequence ID" value="NZ_JACCCW010000001.1"/>
</dbReference>
<dbReference type="Pfam" id="PF01204">
    <property type="entry name" value="Trehalase"/>
    <property type="match status" value="2"/>
</dbReference>